<evidence type="ECO:0000313" key="4">
    <source>
        <dbReference type="Proteomes" id="UP001055125"/>
    </source>
</evidence>
<dbReference type="RefSeq" id="WP_238245130.1">
    <property type="nucleotide sequence ID" value="NZ_BPQP01000049.1"/>
</dbReference>
<evidence type="ECO:0000256" key="2">
    <source>
        <dbReference type="SAM" id="SignalP"/>
    </source>
</evidence>
<organism evidence="3 4">
    <name type="scientific">Methylobacterium iners</name>
    <dbReference type="NCBI Taxonomy" id="418707"/>
    <lineage>
        <taxon>Bacteria</taxon>
        <taxon>Pseudomonadati</taxon>
        <taxon>Pseudomonadota</taxon>
        <taxon>Alphaproteobacteria</taxon>
        <taxon>Hyphomicrobiales</taxon>
        <taxon>Methylobacteriaceae</taxon>
        <taxon>Methylobacterium</taxon>
    </lineage>
</organism>
<feature type="region of interest" description="Disordered" evidence="1">
    <location>
        <begin position="295"/>
        <end position="323"/>
    </location>
</feature>
<feature type="region of interest" description="Disordered" evidence="1">
    <location>
        <begin position="37"/>
        <end position="79"/>
    </location>
</feature>
<keyword evidence="2" id="KW-0732">Signal</keyword>
<gene>
    <name evidence="3" type="ORF">OCOJLMKI_3231</name>
</gene>
<reference evidence="3" key="2">
    <citation type="submission" date="2021-08" db="EMBL/GenBank/DDBJ databases">
        <authorList>
            <person name="Tani A."/>
            <person name="Ola A."/>
            <person name="Ogura Y."/>
            <person name="Katsura K."/>
            <person name="Hayashi T."/>
        </authorList>
    </citation>
    <scope>NUCLEOTIDE SEQUENCE</scope>
    <source>
        <strain evidence="3">DSM 19015</strain>
    </source>
</reference>
<sequence length="323" mass="33457">MRLFRVLLLSTAAVTGSVTHATDAAAQSFFEELFGLKPSKPPVPPRPIPGAPPPPGSPGPTAPGEPGQPGDPAAEAPRPAPLRPVVLKAPAEDNVIGHELMLNGLTGSLKMERAGGGTSLRITLPGTKVSQPTETCKVPLNGGAPITLASAGRPDGVARLEAAAAECPLRFEVLEGSVLVTPLGGSPVCTFSAQDCSTTPFGLWGPAASSLIPRSAEFDSARGNADKAVRENYKVMTQRARAQDVRPIVTEQAAFSSEREQVCRTYAREGAHGFCHVRFSEARALALAARLGVSSAAPSAAAAPPRPRRKPQVEGTNPDAPPE</sequence>
<evidence type="ECO:0000256" key="1">
    <source>
        <dbReference type="SAM" id="MobiDB-lite"/>
    </source>
</evidence>
<comment type="caution">
    <text evidence="3">The sequence shown here is derived from an EMBL/GenBank/DDBJ whole genome shotgun (WGS) entry which is preliminary data.</text>
</comment>
<dbReference type="Proteomes" id="UP001055125">
    <property type="component" value="Unassembled WGS sequence"/>
</dbReference>
<feature type="signal peptide" evidence="2">
    <location>
        <begin position="1"/>
        <end position="21"/>
    </location>
</feature>
<protein>
    <submittedName>
        <fullName evidence="3">Uncharacterized protein</fullName>
    </submittedName>
</protein>
<keyword evidence="4" id="KW-1185">Reference proteome</keyword>
<feature type="chain" id="PRO_5046776912" evidence="2">
    <location>
        <begin position="22"/>
        <end position="323"/>
    </location>
</feature>
<evidence type="ECO:0000313" key="3">
    <source>
        <dbReference type="EMBL" id="GJD96013.1"/>
    </source>
</evidence>
<dbReference type="EMBL" id="BPQP01000049">
    <property type="protein sequence ID" value="GJD96013.1"/>
    <property type="molecule type" value="Genomic_DNA"/>
</dbReference>
<name>A0ABQ4S0R1_9HYPH</name>
<accession>A0ABQ4S0R1</accession>
<feature type="compositionally biased region" description="Pro residues" evidence="1">
    <location>
        <begin position="39"/>
        <end position="63"/>
    </location>
</feature>
<reference evidence="3" key="1">
    <citation type="journal article" date="2021" name="Front. Microbiol.">
        <title>Comprehensive Comparative Genomics and Phenotyping of Methylobacterium Species.</title>
        <authorList>
            <person name="Alessa O."/>
            <person name="Ogura Y."/>
            <person name="Fujitani Y."/>
            <person name="Takami H."/>
            <person name="Hayashi T."/>
            <person name="Sahin N."/>
            <person name="Tani A."/>
        </authorList>
    </citation>
    <scope>NUCLEOTIDE SEQUENCE</scope>
    <source>
        <strain evidence="3">DSM 19015</strain>
    </source>
</reference>
<proteinExistence type="predicted"/>